<name>Q3JLB2_BURP1</name>
<dbReference type="HOGENOM" id="CLU_2022384_0_0_4"/>
<dbReference type="Proteomes" id="UP000002700">
    <property type="component" value="Chromosome II"/>
</dbReference>
<evidence type="ECO:0000256" key="1">
    <source>
        <dbReference type="SAM" id="MobiDB-lite"/>
    </source>
</evidence>
<sequence>MKNLTSGGSSHGAPGRVDRIRVEICLGANERPTGAPRRTHPRGWATRAPADRARSRGAARAYRRRTQPARGGRDARHVAVAMRAGRRRGGSRRARVAHGRARCPRRAAAPIGEPHANGACAT</sequence>
<feature type="compositionally biased region" description="Basic residues" evidence="1">
    <location>
        <begin position="55"/>
        <end position="67"/>
    </location>
</feature>
<dbReference type="AlphaFoldDB" id="Q3JLB2"/>
<proteinExistence type="predicted"/>
<evidence type="ECO:0000313" key="2">
    <source>
        <dbReference type="EMBL" id="ABA53164.1"/>
    </source>
</evidence>
<dbReference type="EnsemblBacteria" id="ABA53164">
    <property type="protein sequence ID" value="ABA53164"/>
    <property type="gene ID" value="BURPS1710b_A0482"/>
</dbReference>
<feature type="region of interest" description="Disordered" evidence="1">
    <location>
        <begin position="28"/>
        <end position="122"/>
    </location>
</feature>
<dbReference type="KEGG" id="bpm:BURPS1710b_A0482"/>
<organism evidence="2 3">
    <name type="scientific">Burkholderia pseudomallei (strain 1710b)</name>
    <dbReference type="NCBI Taxonomy" id="320372"/>
    <lineage>
        <taxon>Bacteria</taxon>
        <taxon>Pseudomonadati</taxon>
        <taxon>Pseudomonadota</taxon>
        <taxon>Betaproteobacteria</taxon>
        <taxon>Burkholderiales</taxon>
        <taxon>Burkholderiaceae</taxon>
        <taxon>Burkholderia</taxon>
        <taxon>pseudomallei group</taxon>
    </lineage>
</organism>
<evidence type="ECO:0000313" key="3">
    <source>
        <dbReference type="Proteomes" id="UP000002700"/>
    </source>
</evidence>
<protein>
    <submittedName>
        <fullName evidence="2">Uncharacterized protein</fullName>
    </submittedName>
</protein>
<accession>Q3JLB2</accession>
<dbReference type="EMBL" id="CP000125">
    <property type="protein sequence ID" value="ABA53164.1"/>
    <property type="molecule type" value="Genomic_DNA"/>
</dbReference>
<feature type="compositionally biased region" description="Basic residues" evidence="1">
    <location>
        <begin position="84"/>
        <end position="105"/>
    </location>
</feature>
<reference evidence="2 3" key="1">
    <citation type="submission" date="2005-09" db="EMBL/GenBank/DDBJ databases">
        <authorList>
            <person name="Woods D.E."/>
            <person name="Nierman W.C."/>
        </authorList>
    </citation>
    <scope>NUCLEOTIDE SEQUENCE [LARGE SCALE GENOMIC DNA]</scope>
    <source>
        <strain evidence="2 3">1710b</strain>
    </source>
</reference>
<gene>
    <name evidence="2" type="ordered locus">BURPS1710b_A0482</name>
</gene>